<keyword evidence="2" id="KW-1185">Reference proteome</keyword>
<protein>
    <submittedName>
        <fullName evidence="1">Uncharacterized protein</fullName>
    </submittedName>
</protein>
<comment type="caution">
    <text evidence="1">The sequence shown here is derived from an EMBL/GenBank/DDBJ whole genome shotgun (WGS) entry which is preliminary data.</text>
</comment>
<name>A0AAW1L4G8_POPJA</name>
<evidence type="ECO:0000313" key="1">
    <source>
        <dbReference type="EMBL" id="KAK9729711.1"/>
    </source>
</evidence>
<organism evidence="1 2">
    <name type="scientific">Popillia japonica</name>
    <name type="common">Japanese beetle</name>
    <dbReference type="NCBI Taxonomy" id="7064"/>
    <lineage>
        <taxon>Eukaryota</taxon>
        <taxon>Metazoa</taxon>
        <taxon>Ecdysozoa</taxon>
        <taxon>Arthropoda</taxon>
        <taxon>Hexapoda</taxon>
        <taxon>Insecta</taxon>
        <taxon>Pterygota</taxon>
        <taxon>Neoptera</taxon>
        <taxon>Endopterygota</taxon>
        <taxon>Coleoptera</taxon>
        <taxon>Polyphaga</taxon>
        <taxon>Scarabaeiformia</taxon>
        <taxon>Scarabaeidae</taxon>
        <taxon>Rutelinae</taxon>
        <taxon>Popillia</taxon>
    </lineage>
</organism>
<dbReference type="AlphaFoldDB" id="A0AAW1L4G8"/>
<dbReference type="EMBL" id="JASPKY010000158">
    <property type="protein sequence ID" value="KAK9729711.1"/>
    <property type="molecule type" value="Genomic_DNA"/>
</dbReference>
<sequence length="172" mass="18870">MSSSDSETELSNTPPNIIQLAANTTKNLLPEKSRERYETVYQKNQEKDMAVYQQWTGVQQTTVNCNCMSVAITTTAATRFYGQPQFGPLHREVDLFIRGLRAMEGDPLPVVSRDEVLGTIVRRRNGMTPGDNGIANTALKKLPSNNGMTPGDNGIANTALKKLPSNAIDIMV</sequence>
<accession>A0AAW1L4G8</accession>
<gene>
    <name evidence="1" type="ORF">QE152_g15822</name>
</gene>
<reference evidence="1 2" key="1">
    <citation type="journal article" date="2024" name="BMC Genomics">
        <title>De novo assembly and annotation of Popillia japonica's genome with initial clues to its potential as an invasive pest.</title>
        <authorList>
            <person name="Cucini C."/>
            <person name="Boschi S."/>
            <person name="Funari R."/>
            <person name="Cardaioli E."/>
            <person name="Iannotti N."/>
            <person name="Marturano G."/>
            <person name="Paoli F."/>
            <person name="Bruttini M."/>
            <person name="Carapelli A."/>
            <person name="Frati F."/>
            <person name="Nardi F."/>
        </authorList>
    </citation>
    <scope>NUCLEOTIDE SEQUENCE [LARGE SCALE GENOMIC DNA]</scope>
    <source>
        <strain evidence="1">DMR45628</strain>
    </source>
</reference>
<evidence type="ECO:0000313" key="2">
    <source>
        <dbReference type="Proteomes" id="UP001458880"/>
    </source>
</evidence>
<proteinExistence type="predicted"/>
<dbReference type="Proteomes" id="UP001458880">
    <property type="component" value="Unassembled WGS sequence"/>
</dbReference>